<dbReference type="Proteomes" id="UP000018850">
    <property type="component" value="Unassembled WGS sequence"/>
</dbReference>
<organism evidence="2 3">
    <name type="scientific">Zhouia amylolytica AD3</name>
    <dbReference type="NCBI Taxonomy" id="1286632"/>
    <lineage>
        <taxon>Bacteria</taxon>
        <taxon>Pseudomonadati</taxon>
        <taxon>Bacteroidota</taxon>
        <taxon>Flavobacteriia</taxon>
        <taxon>Flavobacteriales</taxon>
        <taxon>Flavobacteriaceae</taxon>
        <taxon>Zhouia</taxon>
    </lineage>
</organism>
<gene>
    <name evidence="2" type="ORF">P278_09620</name>
</gene>
<dbReference type="AlphaFoldDB" id="W2UPM3"/>
<evidence type="ECO:0000313" key="2">
    <source>
        <dbReference type="EMBL" id="ETN96135.1"/>
    </source>
</evidence>
<keyword evidence="3" id="KW-1185">Reference proteome</keyword>
<sequence length="73" mass="8036">MMKKRNNLNSTLFKKFEREQVSNLSSIIGGYEPPTDQSSDVSNGGADITMGGSDVTTWEIDSTTMNDSSRELD</sequence>
<feature type="compositionally biased region" description="Polar residues" evidence="1">
    <location>
        <begin position="54"/>
        <end position="67"/>
    </location>
</feature>
<evidence type="ECO:0000256" key="1">
    <source>
        <dbReference type="SAM" id="MobiDB-lite"/>
    </source>
</evidence>
<protein>
    <submittedName>
        <fullName evidence="2">Uncharacterized protein</fullName>
    </submittedName>
</protein>
<accession>W2UPM3</accession>
<reference evidence="2 3" key="2">
    <citation type="journal article" date="2016" name="Genome Announc.">
        <title>Draft Genome Sequence of Zhouia amylolytica AD3, Isolated from Tidal Flat Sediment.</title>
        <authorList>
            <person name="Jia B."/>
            <person name="Jin H.M."/>
            <person name="Lee H.J."/>
            <person name="Jeon C.O."/>
        </authorList>
    </citation>
    <scope>NUCLEOTIDE SEQUENCE [LARGE SCALE GENOMIC DNA]</scope>
    <source>
        <strain evidence="2 3">AD3</strain>
    </source>
</reference>
<dbReference type="EMBL" id="AYXY01000018">
    <property type="protein sequence ID" value="ETN96135.1"/>
    <property type="molecule type" value="Genomic_DNA"/>
</dbReference>
<name>W2UPM3_9FLAO</name>
<reference evidence="3" key="1">
    <citation type="submission" date="2013-11" db="EMBL/GenBank/DDBJ databases">
        <title>Draft genome sequence from a member of Zhouia, isolated tidal flat.</title>
        <authorList>
            <person name="Jin H."/>
            <person name="Jeon C.O."/>
        </authorList>
    </citation>
    <scope>NUCLEOTIDE SEQUENCE [LARGE SCALE GENOMIC DNA]</scope>
    <source>
        <strain evidence="3">AD3</strain>
    </source>
</reference>
<feature type="region of interest" description="Disordered" evidence="1">
    <location>
        <begin position="27"/>
        <end position="73"/>
    </location>
</feature>
<comment type="caution">
    <text evidence="2">The sequence shown here is derived from an EMBL/GenBank/DDBJ whole genome shotgun (WGS) entry which is preliminary data.</text>
</comment>
<proteinExistence type="predicted"/>
<evidence type="ECO:0000313" key="3">
    <source>
        <dbReference type="Proteomes" id="UP000018850"/>
    </source>
</evidence>